<reference evidence="17 18" key="1">
    <citation type="journal article" date="2012" name="Genet. Mol. Biol.">
        <title>Analysis of 16S rRNA and mxaF genes revealing insights into Methylobacterium niche-specific plant association.</title>
        <authorList>
            <person name="Dourado M.N."/>
            <person name="Andreote F.D."/>
            <person name="Dini-Andreote F."/>
            <person name="Conti R."/>
            <person name="Araujo J.M."/>
            <person name="Araujo W.L."/>
        </authorList>
    </citation>
    <scope>NUCLEOTIDE SEQUENCE [LARGE SCALE GENOMIC DNA]</scope>
    <source>
        <strain evidence="17 18">TC3-10</strain>
    </source>
</reference>
<evidence type="ECO:0000256" key="4">
    <source>
        <dbReference type="ARBA" id="ARBA00022543"/>
    </source>
</evidence>
<evidence type="ECO:0000313" key="18">
    <source>
        <dbReference type="Proteomes" id="UP001355206"/>
    </source>
</evidence>
<evidence type="ECO:0000256" key="12">
    <source>
        <dbReference type="ARBA" id="ARBA00022840"/>
    </source>
</evidence>
<feature type="domain" description="PAC" evidence="16">
    <location>
        <begin position="371"/>
        <end position="423"/>
    </location>
</feature>
<dbReference type="PANTHER" id="PTHR43304">
    <property type="entry name" value="PHYTOCHROME-LIKE PROTEIN CPH1"/>
    <property type="match status" value="1"/>
</dbReference>
<dbReference type="InterPro" id="IPR000700">
    <property type="entry name" value="PAS-assoc_C"/>
</dbReference>
<feature type="domain" description="PAS" evidence="15">
    <location>
        <begin position="298"/>
        <end position="369"/>
    </location>
</feature>
<accession>A0ABU7TL64</accession>
<feature type="domain" description="PAC" evidence="16">
    <location>
        <begin position="619"/>
        <end position="671"/>
    </location>
</feature>
<dbReference type="InterPro" id="IPR003018">
    <property type="entry name" value="GAF"/>
</dbReference>
<dbReference type="Gene3D" id="3.30.565.10">
    <property type="entry name" value="Histidine kinase-like ATPase, C-terminal domain"/>
    <property type="match status" value="1"/>
</dbReference>
<comment type="caution">
    <text evidence="17">The sequence shown here is derived from an EMBL/GenBank/DDBJ whole genome shotgun (WGS) entry which is preliminary data.</text>
</comment>
<feature type="domain" description="PAC" evidence="16">
    <location>
        <begin position="490"/>
        <end position="542"/>
    </location>
</feature>
<dbReference type="Proteomes" id="UP001355206">
    <property type="component" value="Unassembled WGS sequence"/>
</dbReference>
<keyword evidence="9" id="KW-0808">Transferase</keyword>
<name>A0ABU7TL64_9HYPH</name>
<gene>
    <name evidence="17" type="ORF">MOTC310_07190</name>
</gene>
<dbReference type="InterPro" id="IPR013655">
    <property type="entry name" value="PAS_fold_3"/>
</dbReference>
<evidence type="ECO:0000259" key="15">
    <source>
        <dbReference type="PROSITE" id="PS50112"/>
    </source>
</evidence>
<protein>
    <recommendedName>
        <fullName evidence="3">Blue-light-activated histidine kinase</fullName>
        <ecNumber evidence="2">2.7.13.3</ecNumber>
    </recommendedName>
</protein>
<dbReference type="InterPro" id="IPR000014">
    <property type="entry name" value="PAS"/>
</dbReference>
<keyword evidence="13" id="KW-0157">Chromophore</keyword>
<feature type="domain" description="PAS" evidence="15">
    <location>
        <begin position="417"/>
        <end position="487"/>
    </location>
</feature>
<feature type="domain" description="PAS" evidence="15">
    <location>
        <begin position="543"/>
        <end position="614"/>
    </location>
</feature>
<evidence type="ECO:0000256" key="3">
    <source>
        <dbReference type="ARBA" id="ARBA00021740"/>
    </source>
</evidence>
<evidence type="ECO:0000256" key="8">
    <source>
        <dbReference type="ARBA" id="ARBA00022643"/>
    </source>
</evidence>
<dbReference type="PROSITE" id="PS50113">
    <property type="entry name" value="PAC"/>
    <property type="match status" value="5"/>
</dbReference>
<comment type="catalytic activity">
    <reaction evidence="1">
        <text>ATP + protein L-histidine = ADP + protein N-phospho-L-histidine.</text>
        <dbReference type="EC" id="2.7.13.3"/>
    </reaction>
</comment>
<dbReference type="InterPro" id="IPR052162">
    <property type="entry name" value="Sensor_kinase/Photoreceptor"/>
</dbReference>
<keyword evidence="5" id="KW-0597">Phosphoprotein</keyword>
<keyword evidence="7" id="KW-0285">Flavoprotein</keyword>
<dbReference type="SUPFAM" id="SSF55785">
    <property type="entry name" value="PYP-like sensor domain (PAS domain)"/>
    <property type="match status" value="5"/>
</dbReference>
<dbReference type="SMART" id="SM00091">
    <property type="entry name" value="PAS"/>
    <property type="match status" value="5"/>
</dbReference>
<dbReference type="GO" id="GO:0016301">
    <property type="term" value="F:kinase activity"/>
    <property type="evidence" value="ECO:0007669"/>
    <property type="project" value="UniProtKB-KW"/>
</dbReference>
<evidence type="ECO:0000313" key="17">
    <source>
        <dbReference type="EMBL" id="MEE7490276.1"/>
    </source>
</evidence>
<feature type="domain" description="PAS" evidence="15">
    <location>
        <begin position="672"/>
        <end position="744"/>
    </location>
</feature>
<dbReference type="InterPro" id="IPR011102">
    <property type="entry name" value="Sig_transdc_His_kinase_HWE"/>
</dbReference>
<dbReference type="Pfam" id="PF08447">
    <property type="entry name" value="PAS_3"/>
    <property type="match status" value="4"/>
</dbReference>
<dbReference type="EMBL" id="MLCA01000001">
    <property type="protein sequence ID" value="MEE7490276.1"/>
    <property type="molecule type" value="Genomic_DNA"/>
</dbReference>
<dbReference type="CDD" id="cd00130">
    <property type="entry name" value="PAS"/>
    <property type="match status" value="5"/>
</dbReference>
<evidence type="ECO:0000256" key="13">
    <source>
        <dbReference type="ARBA" id="ARBA00022991"/>
    </source>
</evidence>
<dbReference type="SMART" id="SM00065">
    <property type="entry name" value="GAF"/>
    <property type="match status" value="1"/>
</dbReference>
<dbReference type="EC" id="2.7.13.3" evidence="2"/>
<keyword evidence="8" id="KW-0288">FMN</keyword>
<sequence>MDLSRTREDEAARLRALDRYRLLDTPREQDFDEIAEAAAELCETPIAVVNLIGDGRQFFKAEVGLGVRETPLDTSFCRQAILQEDFLYVPDAARDPRFQGNPLVTGEPGLRFYAGALLKTDEGHPIGTVCVLDVKPHQLSDRQRAGLRRLARQTMAQMELRRALREQAEQRLLHERILDSATDYAIVAMDPEGRVTRWNAGAERILGWSEAEMLGRGIEAFFTPEDREDGRPEHEMHVSLERGSAPDERWHLRKDGSRFWASGEVMPLRSEDGALVGFVKILRDRTGQRAADAALEASELRYRSLVEVSPQVVWFADAEGSVTYCNAYWYEYTGLPAGETGERSWMSVIHPDHREATRTAWLAAAAAGRLYEVEFPLRGTDGQYRWFLSRAHPVRDKEGVRRSWIGTTIDIHERKLAEERFQVLTELAPAMIWFGNPDGSLSYFNDRWYAYTGQTPEEALPMGWDRPVHPDDLPRLLQAWETARTQEVVYDTEARLRRHDGAYRWFLIRAEPLRDASGAVVGWLGSNSDIHDRRRAELELREAREQLGLAVEATGTGIFDYDLVGDVLTWDARTRALFGLLPDAPVNYDVFLAGLHPDDRSWVDAAVQRAIDPKGPGTYDIAFRVIGLQDGIERWVAAKGQAFVAGGRTVRFIGTTRDVTESRRAENALREAEERYRLAARATNDAIWDWDLASDHILWNEAVQTLFGYAADAVGASGTWWKAQIHPEDRDRVTTGIYAVIDDSIEHWTEEYRFRKADGSYAHVLDRGYVLRDASGQAVRMIGAMLDITERKRAEEHQRLLTGELQHRVKNTLAMVQAVANQTFRNAADLDAARDAFSARLILLGRAHDILTRASWTEAPIADVVDGALAVHQGGAGTRIRVVGPGVLLAAKPALALALALHELATNAAKYGALSTAEGSVDLRWHVVHEAAEPRFCLTWSEMGGPPILAQPTRRGFGSRLIERSFAAEVGGEVRLNYAPTGLICRLEAPLAAMQEASSVAA</sequence>
<keyword evidence="18" id="KW-1185">Reference proteome</keyword>
<keyword evidence="12" id="KW-0067">ATP-binding</keyword>
<dbReference type="SMART" id="SM00086">
    <property type="entry name" value="PAC"/>
    <property type="match status" value="5"/>
</dbReference>
<evidence type="ECO:0000256" key="10">
    <source>
        <dbReference type="ARBA" id="ARBA00022741"/>
    </source>
</evidence>
<dbReference type="SUPFAM" id="SSF55781">
    <property type="entry name" value="GAF domain-like"/>
    <property type="match status" value="1"/>
</dbReference>
<evidence type="ECO:0000256" key="2">
    <source>
        <dbReference type="ARBA" id="ARBA00012438"/>
    </source>
</evidence>
<evidence type="ECO:0000256" key="14">
    <source>
        <dbReference type="ARBA" id="ARBA00023170"/>
    </source>
</evidence>
<evidence type="ECO:0000256" key="5">
    <source>
        <dbReference type="ARBA" id="ARBA00022553"/>
    </source>
</evidence>
<evidence type="ECO:0000256" key="9">
    <source>
        <dbReference type="ARBA" id="ARBA00022679"/>
    </source>
</evidence>
<dbReference type="RefSeq" id="WP_331301298.1">
    <property type="nucleotide sequence ID" value="NZ_MLCA01000001.1"/>
</dbReference>
<evidence type="ECO:0000259" key="16">
    <source>
        <dbReference type="PROSITE" id="PS50113"/>
    </source>
</evidence>
<dbReference type="InterPro" id="IPR001610">
    <property type="entry name" value="PAC"/>
</dbReference>
<dbReference type="Gene3D" id="3.30.450.40">
    <property type="match status" value="1"/>
</dbReference>
<dbReference type="Pfam" id="PF13426">
    <property type="entry name" value="PAS_9"/>
    <property type="match status" value="1"/>
</dbReference>
<proteinExistence type="predicted"/>
<keyword evidence="10" id="KW-0547">Nucleotide-binding</keyword>
<dbReference type="PANTHER" id="PTHR43304:SF1">
    <property type="entry name" value="PAC DOMAIN-CONTAINING PROTEIN"/>
    <property type="match status" value="1"/>
</dbReference>
<keyword evidence="11 17" id="KW-0418">Kinase</keyword>
<dbReference type="InterPro" id="IPR035965">
    <property type="entry name" value="PAS-like_dom_sf"/>
</dbReference>
<dbReference type="PROSITE" id="PS50112">
    <property type="entry name" value="PAS"/>
    <property type="match status" value="5"/>
</dbReference>
<evidence type="ECO:0000256" key="6">
    <source>
        <dbReference type="ARBA" id="ARBA00022606"/>
    </source>
</evidence>
<feature type="domain" description="PAS" evidence="15">
    <location>
        <begin position="170"/>
        <end position="243"/>
    </location>
</feature>
<organism evidence="17 18">
    <name type="scientific">Methylobacterium oryzae</name>
    <dbReference type="NCBI Taxonomy" id="334852"/>
    <lineage>
        <taxon>Bacteria</taxon>
        <taxon>Pseudomonadati</taxon>
        <taxon>Pseudomonadota</taxon>
        <taxon>Alphaproteobacteria</taxon>
        <taxon>Hyphomicrobiales</taxon>
        <taxon>Methylobacteriaceae</taxon>
        <taxon>Methylobacterium</taxon>
    </lineage>
</organism>
<dbReference type="NCBIfam" id="TIGR00229">
    <property type="entry name" value="sensory_box"/>
    <property type="match status" value="5"/>
</dbReference>
<dbReference type="Pfam" id="PF07536">
    <property type="entry name" value="HWE_HK"/>
    <property type="match status" value="1"/>
</dbReference>
<dbReference type="Gene3D" id="2.10.70.100">
    <property type="match status" value="2"/>
</dbReference>
<keyword evidence="14" id="KW-0675">Receptor</keyword>
<keyword evidence="6" id="KW-0716">Sensory transduction</keyword>
<evidence type="ECO:0000256" key="11">
    <source>
        <dbReference type="ARBA" id="ARBA00022777"/>
    </source>
</evidence>
<keyword evidence="4" id="KW-0600">Photoreceptor protein</keyword>
<evidence type="ECO:0000256" key="7">
    <source>
        <dbReference type="ARBA" id="ARBA00022630"/>
    </source>
</evidence>
<feature type="domain" description="PAC" evidence="16">
    <location>
        <begin position="748"/>
        <end position="800"/>
    </location>
</feature>
<evidence type="ECO:0000256" key="1">
    <source>
        <dbReference type="ARBA" id="ARBA00000085"/>
    </source>
</evidence>
<feature type="domain" description="PAC" evidence="16">
    <location>
        <begin position="245"/>
        <end position="297"/>
    </location>
</feature>
<dbReference type="Gene3D" id="3.30.450.20">
    <property type="entry name" value="PAS domain"/>
    <property type="match status" value="5"/>
</dbReference>
<dbReference type="SMART" id="SM00911">
    <property type="entry name" value="HWE_HK"/>
    <property type="match status" value="1"/>
</dbReference>
<dbReference type="InterPro" id="IPR036890">
    <property type="entry name" value="HATPase_C_sf"/>
</dbReference>
<dbReference type="InterPro" id="IPR029016">
    <property type="entry name" value="GAF-like_dom_sf"/>
</dbReference>